<dbReference type="Pfam" id="PF05139">
    <property type="entry name" value="Erythro_esteras"/>
    <property type="match status" value="1"/>
</dbReference>
<dbReference type="InterPro" id="IPR052036">
    <property type="entry name" value="Hydrolase/PRTase-associated"/>
</dbReference>
<dbReference type="RefSeq" id="WP_273939005.1">
    <property type="nucleotide sequence ID" value="NZ_CP097263.1"/>
</dbReference>
<keyword evidence="2" id="KW-1185">Reference proteome</keyword>
<proteinExistence type="predicted"/>
<gene>
    <name evidence="1" type="ORF">ACFFH7_02025</name>
</gene>
<organism evidence="1 2">
    <name type="scientific">Kutzneria chonburiensis</name>
    <dbReference type="NCBI Taxonomy" id="1483604"/>
    <lineage>
        <taxon>Bacteria</taxon>
        <taxon>Bacillati</taxon>
        <taxon>Actinomycetota</taxon>
        <taxon>Actinomycetes</taxon>
        <taxon>Pseudonocardiales</taxon>
        <taxon>Pseudonocardiaceae</taxon>
        <taxon>Kutzneria</taxon>
    </lineage>
</organism>
<sequence length="403" mass="42739">MSAGGVLDGIGRGAADGEDLGRALDEILANRTTRVLALGEPTHGVKAFPVLRNDLLEQLVKRGFRSVALEIDLFAAEAVDDYVRGNAADLDEVMESGFSHGFGRIPGNRELVAWLREYNTGKAAGARVRFYGFDAPTETGAAPSPRWALIAVRDFLPAALRPQSATELDELLSTDDEWTNPAAMYDPGASIGNSPRVSALRIVADDLASALRRAAPSLSSGDPAGYARAETHARAAKGVLRYHAAMARTAPDRVGMLMSLRTEMMADNLLAITAKEQHRGPTLVFAHNAHLRRGQSTLSFGEHEATWASAGSLVALSLGDSYIFVATDGSPSSAVGTLQDAMASATDRRALFPAAGLRAALPADISTDEPVVRGHIPLTAADLDAADAVVFITDTDGKQHQFW</sequence>
<keyword evidence="1" id="KW-0378">Hydrolase</keyword>
<comment type="caution">
    <text evidence="1">The sequence shown here is derived from an EMBL/GenBank/DDBJ whole genome shotgun (WGS) entry which is preliminary data.</text>
</comment>
<dbReference type="Gene3D" id="3.30.1870.10">
    <property type="entry name" value="EreA-like, domain 2"/>
    <property type="match status" value="1"/>
</dbReference>
<dbReference type="PANTHER" id="PTHR31299:SF0">
    <property type="entry name" value="ESTERASE, PUTATIVE (AFU_ORTHOLOGUE AFUA_1G05850)-RELATED"/>
    <property type="match status" value="1"/>
</dbReference>
<evidence type="ECO:0000313" key="1">
    <source>
        <dbReference type="EMBL" id="MFC0540236.1"/>
    </source>
</evidence>
<dbReference type="CDD" id="cd14728">
    <property type="entry name" value="Ere-like"/>
    <property type="match status" value="1"/>
</dbReference>
<name>A0ABV6MK07_9PSEU</name>
<protein>
    <submittedName>
        <fullName evidence="1">Erythromycin esterase family protein</fullName>
        <ecNumber evidence="1">3.1.1.-</ecNumber>
    </submittedName>
</protein>
<dbReference type="Proteomes" id="UP001589810">
    <property type="component" value="Unassembled WGS sequence"/>
</dbReference>
<reference evidence="1 2" key="1">
    <citation type="submission" date="2024-09" db="EMBL/GenBank/DDBJ databases">
        <authorList>
            <person name="Sun Q."/>
            <person name="Mori K."/>
        </authorList>
    </citation>
    <scope>NUCLEOTIDE SEQUENCE [LARGE SCALE GENOMIC DNA]</scope>
    <source>
        <strain evidence="1 2">TBRC 1432</strain>
    </source>
</reference>
<dbReference type="EC" id="3.1.1.-" evidence="1"/>
<dbReference type="PANTHER" id="PTHR31299">
    <property type="entry name" value="ESTERASE, PUTATIVE (AFU_ORTHOLOGUE AFUA_1G05850)-RELATED"/>
    <property type="match status" value="1"/>
</dbReference>
<dbReference type="GO" id="GO:0016787">
    <property type="term" value="F:hydrolase activity"/>
    <property type="evidence" value="ECO:0007669"/>
    <property type="project" value="UniProtKB-KW"/>
</dbReference>
<dbReference type="EMBL" id="JBHLUD010000001">
    <property type="protein sequence ID" value="MFC0540236.1"/>
    <property type="molecule type" value="Genomic_DNA"/>
</dbReference>
<dbReference type="InterPro" id="IPR007815">
    <property type="entry name" value="Emycin_Estase"/>
</dbReference>
<accession>A0ABV6MK07</accession>
<dbReference type="SUPFAM" id="SSF159501">
    <property type="entry name" value="EreA/ChaN-like"/>
    <property type="match status" value="1"/>
</dbReference>
<evidence type="ECO:0000313" key="2">
    <source>
        <dbReference type="Proteomes" id="UP001589810"/>
    </source>
</evidence>